<feature type="compositionally biased region" description="Polar residues" evidence="1">
    <location>
        <begin position="21"/>
        <end position="32"/>
    </location>
</feature>
<accession>M1DL69</accession>
<keyword evidence="4" id="KW-1185">Reference proteome</keyword>
<protein>
    <recommendedName>
        <fullName evidence="2">Putative plant transposon protein domain-containing protein</fullName>
    </recommendedName>
</protein>
<feature type="compositionally biased region" description="Low complexity" evidence="1">
    <location>
        <begin position="537"/>
        <end position="552"/>
    </location>
</feature>
<dbReference type="PANTHER" id="PTHR33180:SF31">
    <property type="entry name" value="POLYPROTEIN PROTEIN"/>
    <property type="match status" value="1"/>
</dbReference>
<dbReference type="PaxDb" id="4113-PGSC0003DMT400090794"/>
<dbReference type="PANTHER" id="PTHR33180">
    <property type="entry name" value="PHOTOSYSTEM II CP43 REACTION CENTER PROTEIN"/>
    <property type="match status" value="1"/>
</dbReference>
<dbReference type="Gramene" id="PGSC0003DMT400090794">
    <property type="protein sequence ID" value="PGSC0003DMT400090794"/>
    <property type="gene ID" value="PGSC0003DMG400040365"/>
</dbReference>
<reference evidence="3" key="2">
    <citation type="submission" date="2015-06" db="UniProtKB">
        <authorList>
            <consortium name="EnsemblPlants"/>
        </authorList>
    </citation>
    <scope>IDENTIFICATION</scope>
    <source>
        <strain evidence="3">DM1-3 516 R44</strain>
    </source>
</reference>
<sequence length="600" mass="65948">MNTNEQKGTRQLKERRKKGSVSMNGSNGSQVGHQDGIGNLNDVNEPTTNDPHLMGGIGAICLPPIEGNAVFHITRADGDDQERDQNMAKIMTQLDILSKNVVGAGTRGVNVVGVGCPNPDESKFEALYNEKVNFLANQGGGYRSNYPRPKVAGIPPRKKAKGIKINEDATASRGKATKLPTTSGKGKGKGKAPASPEPSSDSDGIYATRRTTFDSKGEHQEHQAAVSEPEDDELLVAQRAELRYKRMNDPSRIRTHQATITPPPAPTQAVVLAPRIQGPPPKSMNILKTEGLRTITKEKRLSINGVIDRYPEIISCLKSHNFQIFTKPHGPYIQNWVWEFYGSYEALIPQRKKQTTAFKLVDYVFVRGKKVKCDSEAINVVLDCPDDIDGEYQHLIRTKTLENMKKWLASLISNGTPKWLEIGALIEKKDLNIAARFWFGFISNTIMSSQNKSILRLAKAACLVLITDLCRRAWVPRDAKKDVEVIPTSSTDIRRIEVEYLKDQVKKKKSAPVDTSPVVDPQALPTEAPLPTPAHGPSRTSSDVPSDTPSSSATILPPRVATVAISRTPLTQTALLRIGQLAHFADRRAARLEAFIPGMI</sequence>
<dbReference type="GO" id="GO:0009523">
    <property type="term" value="C:photosystem II"/>
    <property type="evidence" value="ECO:0000318"/>
    <property type="project" value="GO_Central"/>
</dbReference>
<evidence type="ECO:0000259" key="2">
    <source>
        <dbReference type="Pfam" id="PF20167"/>
    </source>
</evidence>
<dbReference type="InterPro" id="IPR046796">
    <property type="entry name" value="Transposase_32_dom"/>
</dbReference>
<feature type="region of interest" description="Disordered" evidence="1">
    <location>
        <begin position="511"/>
        <end position="555"/>
    </location>
</feature>
<feature type="compositionally biased region" description="Low complexity" evidence="1">
    <location>
        <begin position="191"/>
        <end position="203"/>
    </location>
</feature>
<evidence type="ECO:0000313" key="4">
    <source>
        <dbReference type="Proteomes" id="UP000011115"/>
    </source>
</evidence>
<dbReference type="HOGENOM" id="CLU_029307_12_2_1"/>
<evidence type="ECO:0000256" key="1">
    <source>
        <dbReference type="SAM" id="MobiDB-lite"/>
    </source>
</evidence>
<feature type="region of interest" description="Disordered" evidence="1">
    <location>
        <begin position="138"/>
        <end position="233"/>
    </location>
</feature>
<dbReference type="GO" id="GO:0009579">
    <property type="term" value="C:thylakoid"/>
    <property type="evidence" value="ECO:0000318"/>
    <property type="project" value="GO_Central"/>
</dbReference>
<name>M1DL69_SOLTU</name>
<dbReference type="InParanoid" id="M1DL69"/>
<feature type="domain" description="Putative plant transposon protein" evidence="2">
    <location>
        <begin position="319"/>
        <end position="466"/>
    </location>
</feature>
<reference evidence="4" key="1">
    <citation type="journal article" date="2011" name="Nature">
        <title>Genome sequence and analysis of the tuber crop potato.</title>
        <authorList>
            <consortium name="The Potato Genome Sequencing Consortium"/>
        </authorList>
    </citation>
    <scope>NUCLEOTIDE SEQUENCE [LARGE SCALE GENOMIC DNA]</scope>
    <source>
        <strain evidence="4">cv. DM1-3 516 R44</strain>
    </source>
</reference>
<dbReference type="Proteomes" id="UP000011115">
    <property type="component" value="Unassembled WGS sequence"/>
</dbReference>
<organism evidence="3 4">
    <name type="scientific">Solanum tuberosum</name>
    <name type="common">Potato</name>
    <dbReference type="NCBI Taxonomy" id="4113"/>
    <lineage>
        <taxon>Eukaryota</taxon>
        <taxon>Viridiplantae</taxon>
        <taxon>Streptophyta</taxon>
        <taxon>Embryophyta</taxon>
        <taxon>Tracheophyta</taxon>
        <taxon>Spermatophyta</taxon>
        <taxon>Magnoliopsida</taxon>
        <taxon>eudicotyledons</taxon>
        <taxon>Gunneridae</taxon>
        <taxon>Pentapetalae</taxon>
        <taxon>asterids</taxon>
        <taxon>lamiids</taxon>
        <taxon>Solanales</taxon>
        <taxon>Solanaceae</taxon>
        <taxon>Solanoideae</taxon>
        <taxon>Solaneae</taxon>
        <taxon>Solanum</taxon>
    </lineage>
</organism>
<feature type="compositionally biased region" description="Basic and acidic residues" evidence="1">
    <location>
        <begin position="211"/>
        <end position="222"/>
    </location>
</feature>
<dbReference type="EnsemblPlants" id="PGSC0003DMT400090794">
    <property type="protein sequence ID" value="PGSC0003DMT400090794"/>
    <property type="gene ID" value="PGSC0003DMG400040365"/>
</dbReference>
<evidence type="ECO:0000313" key="3">
    <source>
        <dbReference type="EnsemblPlants" id="PGSC0003DMT400090794"/>
    </source>
</evidence>
<feature type="region of interest" description="Disordered" evidence="1">
    <location>
        <begin position="1"/>
        <end position="47"/>
    </location>
</feature>
<dbReference type="Pfam" id="PF20167">
    <property type="entry name" value="Transposase_32"/>
    <property type="match status" value="1"/>
</dbReference>
<dbReference type="AlphaFoldDB" id="M1DL69"/>
<proteinExistence type="predicted"/>